<sequence>MCAHRATTTATTVHTPATAGILPGCRPSGGPVATAIAPPPAAASGTHTLALLTSETRTPRPANAPRYTGHPANRIPRKAAAAPTASENDSNGATRRAARADPDSTSSAAPRAVIGRASGWTTRASAETATVNADSITTAATSNPGRTRMSSRTDPPLRRPAPSPTLGTA</sequence>
<protein>
    <submittedName>
        <fullName evidence="2">Uncharacterized protein</fullName>
    </submittedName>
</protein>
<accession>A0ABN3W6D1</accession>
<dbReference type="EMBL" id="BAAAVI010000057">
    <property type="protein sequence ID" value="GAA2896072.1"/>
    <property type="molecule type" value="Genomic_DNA"/>
</dbReference>
<feature type="region of interest" description="Disordered" evidence="1">
    <location>
        <begin position="54"/>
        <end position="169"/>
    </location>
</feature>
<evidence type="ECO:0000313" key="2">
    <source>
        <dbReference type="EMBL" id="GAA2896072.1"/>
    </source>
</evidence>
<dbReference type="Proteomes" id="UP001500831">
    <property type="component" value="Unassembled WGS sequence"/>
</dbReference>
<feature type="compositionally biased region" description="Polar residues" evidence="1">
    <location>
        <begin position="119"/>
        <end position="153"/>
    </location>
</feature>
<feature type="compositionally biased region" description="Low complexity" evidence="1">
    <location>
        <begin position="1"/>
        <end position="19"/>
    </location>
</feature>
<evidence type="ECO:0000256" key="1">
    <source>
        <dbReference type="SAM" id="MobiDB-lite"/>
    </source>
</evidence>
<proteinExistence type="predicted"/>
<feature type="region of interest" description="Disordered" evidence="1">
    <location>
        <begin position="1"/>
        <end position="24"/>
    </location>
</feature>
<organism evidence="2 3">
    <name type="scientific">Streptosporangium fragile</name>
    <dbReference type="NCBI Taxonomy" id="46186"/>
    <lineage>
        <taxon>Bacteria</taxon>
        <taxon>Bacillati</taxon>
        <taxon>Actinomycetota</taxon>
        <taxon>Actinomycetes</taxon>
        <taxon>Streptosporangiales</taxon>
        <taxon>Streptosporangiaceae</taxon>
        <taxon>Streptosporangium</taxon>
    </lineage>
</organism>
<keyword evidence="3" id="KW-1185">Reference proteome</keyword>
<evidence type="ECO:0000313" key="3">
    <source>
        <dbReference type="Proteomes" id="UP001500831"/>
    </source>
</evidence>
<reference evidence="2 3" key="1">
    <citation type="journal article" date="2019" name="Int. J. Syst. Evol. Microbiol.">
        <title>The Global Catalogue of Microorganisms (GCM) 10K type strain sequencing project: providing services to taxonomists for standard genome sequencing and annotation.</title>
        <authorList>
            <consortium name="The Broad Institute Genomics Platform"/>
            <consortium name="The Broad Institute Genome Sequencing Center for Infectious Disease"/>
            <person name="Wu L."/>
            <person name="Ma J."/>
        </authorList>
    </citation>
    <scope>NUCLEOTIDE SEQUENCE [LARGE SCALE GENOMIC DNA]</scope>
    <source>
        <strain evidence="2 3">JCM 6242</strain>
    </source>
</reference>
<comment type="caution">
    <text evidence="2">The sequence shown here is derived from an EMBL/GenBank/DDBJ whole genome shotgun (WGS) entry which is preliminary data.</text>
</comment>
<gene>
    <name evidence="2" type="ORF">GCM10010517_60990</name>
</gene>
<name>A0ABN3W6D1_9ACTN</name>